<comment type="caution">
    <text evidence="2">The sequence shown here is derived from an EMBL/GenBank/DDBJ whole genome shotgun (WGS) entry which is preliminary data.</text>
</comment>
<keyword evidence="3" id="KW-1185">Reference proteome</keyword>
<feature type="compositionally biased region" description="Basic residues" evidence="1">
    <location>
        <begin position="49"/>
        <end position="58"/>
    </location>
</feature>
<accession>A0A512C7Y5</accession>
<evidence type="ECO:0000313" key="3">
    <source>
        <dbReference type="Proteomes" id="UP000321301"/>
    </source>
</evidence>
<reference evidence="2 3" key="1">
    <citation type="submission" date="2019-07" db="EMBL/GenBank/DDBJ databases">
        <title>Whole genome shotgun sequence of Cyclobacterium qasimii NBRC 106168.</title>
        <authorList>
            <person name="Hosoyama A."/>
            <person name="Uohara A."/>
            <person name="Ohji S."/>
            <person name="Ichikawa N."/>
        </authorList>
    </citation>
    <scope>NUCLEOTIDE SEQUENCE [LARGE SCALE GENOMIC DNA]</scope>
    <source>
        <strain evidence="2 3">NBRC 106168</strain>
    </source>
</reference>
<name>A0A512C7Y5_9BACT</name>
<feature type="region of interest" description="Disordered" evidence="1">
    <location>
        <begin position="1"/>
        <end position="24"/>
    </location>
</feature>
<dbReference type="RefSeq" id="WP_020891326.1">
    <property type="nucleotide sequence ID" value="NZ_BJYV01000002.1"/>
</dbReference>
<proteinExistence type="predicted"/>
<organism evidence="2 3">
    <name type="scientific">Cyclobacterium qasimii</name>
    <dbReference type="NCBI Taxonomy" id="1350429"/>
    <lineage>
        <taxon>Bacteria</taxon>
        <taxon>Pseudomonadati</taxon>
        <taxon>Bacteroidota</taxon>
        <taxon>Cytophagia</taxon>
        <taxon>Cytophagales</taxon>
        <taxon>Cyclobacteriaceae</taxon>
        <taxon>Cyclobacterium</taxon>
    </lineage>
</organism>
<evidence type="ECO:0000313" key="2">
    <source>
        <dbReference type="EMBL" id="GEO20227.1"/>
    </source>
</evidence>
<feature type="region of interest" description="Disordered" evidence="1">
    <location>
        <begin position="36"/>
        <end position="58"/>
    </location>
</feature>
<protein>
    <submittedName>
        <fullName evidence="2">Uncharacterized protein</fullName>
    </submittedName>
</protein>
<dbReference type="Proteomes" id="UP000321301">
    <property type="component" value="Unassembled WGS sequence"/>
</dbReference>
<dbReference type="EMBL" id="BJYV01000002">
    <property type="protein sequence ID" value="GEO20227.1"/>
    <property type="molecule type" value="Genomic_DNA"/>
</dbReference>
<sequence>MKGQLEHRTKNKEQENFSPVCFQNDPDIQEDYLLPVEKQGKSPNTSNKSTKKKNKTVF</sequence>
<feature type="compositionally biased region" description="Basic and acidic residues" evidence="1">
    <location>
        <begin position="1"/>
        <end position="15"/>
    </location>
</feature>
<gene>
    <name evidence="2" type="ORF">CQA01_07610</name>
</gene>
<dbReference type="AlphaFoldDB" id="A0A512C7Y5"/>
<evidence type="ECO:0000256" key="1">
    <source>
        <dbReference type="SAM" id="MobiDB-lite"/>
    </source>
</evidence>